<reference evidence="2" key="1">
    <citation type="submission" date="2020-02" db="EMBL/GenBank/DDBJ databases">
        <authorList>
            <person name="Meier V. D."/>
        </authorList>
    </citation>
    <scope>NUCLEOTIDE SEQUENCE</scope>
    <source>
        <strain evidence="2">AVDCRST_MAG68</strain>
    </source>
</reference>
<protein>
    <submittedName>
        <fullName evidence="2">Uncharacterized protein</fullName>
    </submittedName>
</protein>
<accession>A0A6J4LUH2</accession>
<proteinExistence type="predicted"/>
<feature type="non-terminal residue" evidence="2">
    <location>
        <position position="50"/>
    </location>
</feature>
<dbReference type="AlphaFoldDB" id="A0A6J4LUH2"/>
<evidence type="ECO:0000313" key="2">
    <source>
        <dbReference type="EMBL" id="CAA9340262.1"/>
    </source>
</evidence>
<name>A0A6J4LUH2_9BACT</name>
<organism evidence="2">
    <name type="scientific">uncultured Gemmatimonadota bacterium</name>
    <dbReference type="NCBI Taxonomy" id="203437"/>
    <lineage>
        <taxon>Bacteria</taxon>
        <taxon>Pseudomonadati</taxon>
        <taxon>Gemmatimonadota</taxon>
        <taxon>environmental samples</taxon>
    </lineage>
</organism>
<gene>
    <name evidence="2" type="ORF">AVDCRST_MAG68-2975</name>
</gene>
<sequence length="50" mass="5387">ARCQSHHSTPPDRTPLGLQAAHGRRAHPAAKRTDSRSAARAPCRHLPTAL</sequence>
<feature type="non-terminal residue" evidence="2">
    <location>
        <position position="1"/>
    </location>
</feature>
<evidence type="ECO:0000256" key="1">
    <source>
        <dbReference type="SAM" id="MobiDB-lite"/>
    </source>
</evidence>
<feature type="region of interest" description="Disordered" evidence="1">
    <location>
        <begin position="1"/>
        <end position="50"/>
    </location>
</feature>
<dbReference type="EMBL" id="CADCTW010000139">
    <property type="protein sequence ID" value="CAA9340262.1"/>
    <property type="molecule type" value="Genomic_DNA"/>
</dbReference>